<organism evidence="2">
    <name type="scientific">Klebsiella pneumoniae subsp. pneumoniae</name>
    <dbReference type="NCBI Taxonomy" id="72407"/>
    <lineage>
        <taxon>Bacteria</taxon>
        <taxon>Pseudomonadati</taxon>
        <taxon>Pseudomonadota</taxon>
        <taxon>Gammaproteobacteria</taxon>
        <taxon>Enterobacterales</taxon>
        <taxon>Enterobacteriaceae</taxon>
        <taxon>Klebsiella/Raoultella group</taxon>
        <taxon>Klebsiella</taxon>
        <taxon>Klebsiella pneumoniae complex</taxon>
    </lineage>
</organism>
<dbReference type="CDD" id="cd03801">
    <property type="entry name" value="GT4_PimA-like"/>
    <property type="match status" value="1"/>
</dbReference>
<dbReference type="RefSeq" id="WP_021469649.1">
    <property type="nucleotide sequence ID" value="NZ_JAGTIZ010000003.1"/>
</dbReference>
<evidence type="ECO:0000313" key="2">
    <source>
        <dbReference type="EMBL" id="AXN76251.1"/>
    </source>
</evidence>
<sequence length="376" mass="43406">MQKVAVIYHFFPHYRSGIIKELLKSNEYEFHFFGDNIQQYQGIKRYNDIPEDRFHVIKFNNYKGLIFQHGLMRLATDKDFAKIIILADPHFVMSWPLCVLGKLRGKKIIYWTHGWTKNISGLRYFIKKKYHNLADDLLLYGNRAKDLAIQSGYPEEKCHVIYNSLDYENQVMARNKLANIDRDTNRKEKFGVTDGAIVTVARLIESCRFDLLIESLKLIKEQKKLAPKVIIIGEGPEKNKLQIMASELDVADQITFMGACYDEAVLSEIIYAADVTVSPGKVGLLAMHSLNYGTPVITHDNFEKQMPEYEAIIPNKTGSFFKHNDANSLAEEIIKWIVNKKDAQVIENCHSVIDYKYNPLVQSKIIHEVLNDNKQK</sequence>
<dbReference type="GO" id="GO:0016757">
    <property type="term" value="F:glycosyltransferase activity"/>
    <property type="evidence" value="ECO:0007669"/>
    <property type="project" value="InterPro"/>
</dbReference>
<proteinExistence type="predicted"/>
<dbReference type="PANTHER" id="PTHR12526">
    <property type="entry name" value="GLYCOSYLTRANSFERASE"/>
    <property type="match status" value="1"/>
</dbReference>
<dbReference type="Pfam" id="PF00534">
    <property type="entry name" value="Glycos_transf_1"/>
    <property type="match status" value="1"/>
</dbReference>
<dbReference type="EMBL" id="MG602979">
    <property type="protein sequence ID" value="AXN76251.1"/>
    <property type="molecule type" value="Genomic_DNA"/>
</dbReference>
<dbReference type="GO" id="GO:1901135">
    <property type="term" value="P:carbohydrate derivative metabolic process"/>
    <property type="evidence" value="ECO:0007669"/>
    <property type="project" value="UniProtKB-ARBA"/>
</dbReference>
<feature type="domain" description="Glycosyl transferase family 1" evidence="1">
    <location>
        <begin position="186"/>
        <end position="345"/>
    </location>
</feature>
<dbReference type="AlphaFoldDB" id="A0A5A4M5W9"/>
<reference evidence="2" key="1">
    <citation type="submission" date="2018-02" db="EMBL/GenBank/DDBJ databases">
        <title>Congruence between capsular genotypic and phenotypic features of multidrug-resistant (MDR) Klebsiella pneumoniae clones: a step-forward on K-typing by Fourier Transform Infrared (FT-IR) Spectroscopy.</title>
        <authorList>
            <person name="Rodrigues C."/>
            <person name="Sousa C."/>
            <person name="Lopes J.A."/>
            <person name="Novais A."/>
            <person name="Peixe L."/>
        </authorList>
    </citation>
    <scope>NUCLEOTIDE SEQUENCE</scope>
    <source>
        <strain evidence="2">H1122</strain>
    </source>
</reference>
<accession>A0A5A4M5W9</accession>
<name>A0A5A4M5W9_KLEPN</name>
<keyword evidence="2" id="KW-0808">Transferase</keyword>
<dbReference type="InterPro" id="IPR001296">
    <property type="entry name" value="Glyco_trans_1"/>
</dbReference>
<dbReference type="PANTHER" id="PTHR12526:SF630">
    <property type="entry name" value="GLYCOSYLTRANSFERASE"/>
    <property type="match status" value="1"/>
</dbReference>
<dbReference type="SUPFAM" id="SSF53756">
    <property type="entry name" value="UDP-Glycosyltransferase/glycogen phosphorylase"/>
    <property type="match status" value="1"/>
</dbReference>
<dbReference type="Gene3D" id="3.40.50.2000">
    <property type="entry name" value="Glycogen Phosphorylase B"/>
    <property type="match status" value="2"/>
</dbReference>
<protein>
    <submittedName>
        <fullName evidence="2">Glycosyltransferase</fullName>
    </submittedName>
</protein>
<evidence type="ECO:0000259" key="1">
    <source>
        <dbReference type="Pfam" id="PF00534"/>
    </source>
</evidence>